<dbReference type="Proteomes" id="UP000708208">
    <property type="component" value="Unassembled WGS sequence"/>
</dbReference>
<evidence type="ECO:0000313" key="4">
    <source>
        <dbReference type="Proteomes" id="UP000708208"/>
    </source>
</evidence>
<feature type="region of interest" description="Disordered" evidence="1">
    <location>
        <begin position="495"/>
        <end position="520"/>
    </location>
</feature>
<evidence type="ECO:0000313" key="3">
    <source>
        <dbReference type="EMBL" id="CAG7819416.1"/>
    </source>
</evidence>
<keyword evidence="4" id="KW-1185">Reference proteome</keyword>
<feature type="compositionally biased region" description="Low complexity" evidence="1">
    <location>
        <begin position="502"/>
        <end position="519"/>
    </location>
</feature>
<evidence type="ECO:0000256" key="1">
    <source>
        <dbReference type="SAM" id="MobiDB-lite"/>
    </source>
</evidence>
<gene>
    <name evidence="3" type="ORF">AFUS01_LOCUS29867</name>
</gene>
<dbReference type="Pfam" id="PF06602">
    <property type="entry name" value="Myotub-related"/>
    <property type="match status" value="1"/>
</dbReference>
<dbReference type="PROSITE" id="PS00383">
    <property type="entry name" value="TYR_PHOSPHATASE_1"/>
    <property type="match status" value="1"/>
</dbReference>
<dbReference type="PANTHER" id="PTHR13524">
    <property type="entry name" value="MYOTUBULARIN-RELATED"/>
    <property type="match status" value="1"/>
</dbReference>
<dbReference type="AlphaFoldDB" id="A0A8J2P971"/>
<proteinExistence type="predicted"/>
<dbReference type="InterPro" id="IPR016130">
    <property type="entry name" value="Tyr_Pase_AS"/>
</dbReference>
<feature type="compositionally biased region" description="Polar residues" evidence="1">
    <location>
        <begin position="120"/>
        <end position="134"/>
    </location>
</feature>
<dbReference type="OrthoDB" id="2408718at2759"/>
<dbReference type="CDD" id="cd13213">
    <property type="entry name" value="PH-GRAM_MTMR14"/>
    <property type="match status" value="1"/>
</dbReference>
<protein>
    <recommendedName>
        <fullName evidence="2">Myotubularin phosphatase domain-containing protein</fullName>
    </recommendedName>
</protein>
<dbReference type="EMBL" id="CAJVCH010449399">
    <property type="protein sequence ID" value="CAG7819416.1"/>
    <property type="molecule type" value="Genomic_DNA"/>
</dbReference>
<dbReference type="GO" id="GO:0004438">
    <property type="term" value="F:phosphatidylinositol-3-phosphate phosphatase activity"/>
    <property type="evidence" value="ECO:0007669"/>
    <property type="project" value="InterPro"/>
</dbReference>
<dbReference type="PANTHER" id="PTHR13524:SF2">
    <property type="entry name" value="MYOTUBULARIN-RELATED PROTEIN 14"/>
    <property type="match status" value="1"/>
</dbReference>
<feature type="region of interest" description="Disordered" evidence="1">
    <location>
        <begin position="544"/>
        <end position="585"/>
    </location>
</feature>
<reference evidence="3" key="1">
    <citation type="submission" date="2021-06" db="EMBL/GenBank/DDBJ databases">
        <authorList>
            <person name="Hodson N. C."/>
            <person name="Mongue J. A."/>
            <person name="Jaron S. K."/>
        </authorList>
    </citation>
    <scope>NUCLEOTIDE SEQUENCE</scope>
</reference>
<dbReference type="InterPro" id="IPR039803">
    <property type="entry name" value="MTMR14_PH-GRAM"/>
</dbReference>
<evidence type="ECO:0000259" key="2">
    <source>
        <dbReference type="Pfam" id="PF06602"/>
    </source>
</evidence>
<feature type="domain" description="Myotubularin phosphatase" evidence="2">
    <location>
        <begin position="134"/>
        <end position="438"/>
    </location>
</feature>
<comment type="caution">
    <text evidence="3">The sequence shown here is derived from an EMBL/GenBank/DDBJ whole genome shotgun (WGS) entry which is preliminary data.</text>
</comment>
<dbReference type="InterPro" id="IPR010569">
    <property type="entry name" value="Myotubularin-like_Pase_dom"/>
</dbReference>
<feature type="region of interest" description="Disordered" evidence="1">
    <location>
        <begin position="120"/>
        <end position="147"/>
    </location>
</feature>
<accession>A0A8J2P971</accession>
<dbReference type="InterPro" id="IPR039802">
    <property type="entry name" value="MTMR14"/>
</dbReference>
<name>A0A8J2P971_9HEXA</name>
<organism evidence="3 4">
    <name type="scientific">Allacma fusca</name>
    <dbReference type="NCBI Taxonomy" id="39272"/>
    <lineage>
        <taxon>Eukaryota</taxon>
        <taxon>Metazoa</taxon>
        <taxon>Ecdysozoa</taxon>
        <taxon>Arthropoda</taxon>
        <taxon>Hexapoda</taxon>
        <taxon>Collembola</taxon>
        <taxon>Symphypleona</taxon>
        <taxon>Sminthuridae</taxon>
        <taxon>Allacma</taxon>
    </lineage>
</organism>
<sequence length="767" mass="85233">MDDDVISGGLLRSVALQNHGMDVQHQEIQDLLEFFSKNTYNAWDTHPKVQLVMQRCLDLFALDYNYSVVPNTNGELSTNYPSSLVILEDDKNGDEVEADTCSNGEVVSVNENLSVLDLSATNGNSDSKDSQTNISASSSSMSTYDGLSPIQELPKIRELFSKARYARCRARFPVPVILYNKKHICRSATLSGGPEIYGRASFDYFFSGGGTGSGTDSKTLESEATTEDIIEPEPDGQGQGDWQLFDRVRNQDIRLLKAFQVKTIVDLMVENKKVKFGVYVTSSEKVDKKNRYADFSLISLPYPGCEFFKQYRDNGYNAEKLMFDWNQGHVDANIFVPEEPMILNLDWSQYRKWDLIHLTQNYLKLLLTHLKDNNNGMLIHCISGWDRTPLFVSLLRLSLWADGVIHKTLNADQILYLTLAYDWLLFGHNLEDRLNKGEEILCFCFYFLTHIIDREYSVTVDQSDELQSVQKSTSVQHEKVPSDAVLSVELDNQQNTPEGIVSSNNSSSINHLPNSSSPPAVLENADCKATGCNGAHEDPLTAESLSHEISSSQAQSHSDNQSTIPEFNSSTSQCSQKNSVDNGECQNKPESCLLPANCDASNGNGLERDESSSINHNAVEDQSPPPVALFDSKPDPLMNGGESEVVVSNSSNQDDVELSKENVILPLSVANEKNTLVEEKPTLVTIEKEENDRSRNELPETTVPSMVACSERCERLKIVRSRFYALYHSAIGFRPGMNDNASGSGLSVIIDNIATKVGIRAPNRSTS</sequence>
<feature type="region of interest" description="Disordered" evidence="1">
    <location>
        <begin position="603"/>
        <end position="625"/>
    </location>
</feature>